<dbReference type="SMART" id="SM00387">
    <property type="entry name" value="HATPase_c"/>
    <property type="match status" value="1"/>
</dbReference>
<organism evidence="12 13">
    <name type="scientific">Actibacterium lipolyticum</name>
    <dbReference type="NCBI Taxonomy" id="1524263"/>
    <lineage>
        <taxon>Bacteria</taxon>
        <taxon>Pseudomonadati</taxon>
        <taxon>Pseudomonadota</taxon>
        <taxon>Alphaproteobacteria</taxon>
        <taxon>Rhodobacterales</taxon>
        <taxon>Roseobacteraceae</taxon>
        <taxon>Actibacterium</taxon>
    </lineage>
</organism>
<dbReference type="PANTHER" id="PTHR45436">
    <property type="entry name" value="SENSOR HISTIDINE KINASE YKOH"/>
    <property type="match status" value="1"/>
</dbReference>
<dbReference type="SMART" id="SM00388">
    <property type="entry name" value="HisKA"/>
    <property type="match status" value="1"/>
</dbReference>
<dbReference type="InterPro" id="IPR013727">
    <property type="entry name" value="2CSK_N"/>
</dbReference>
<dbReference type="InterPro" id="IPR003661">
    <property type="entry name" value="HisK_dim/P_dom"/>
</dbReference>
<dbReference type="CDD" id="cd00082">
    <property type="entry name" value="HisKA"/>
    <property type="match status" value="1"/>
</dbReference>
<evidence type="ECO:0000256" key="1">
    <source>
        <dbReference type="ARBA" id="ARBA00000085"/>
    </source>
</evidence>
<gene>
    <name evidence="12" type="primary">rssA</name>
    <name evidence="12" type="ORF">COL8621_03800</name>
</gene>
<evidence type="ECO:0000256" key="4">
    <source>
        <dbReference type="ARBA" id="ARBA00022553"/>
    </source>
</evidence>
<dbReference type="InterPro" id="IPR003594">
    <property type="entry name" value="HATPase_dom"/>
</dbReference>
<evidence type="ECO:0000259" key="11">
    <source>
        <dbReference type="PROSITE" id="PS50109"/>
    </source>
</evidence>
<dbReference type="PRINTS" id="PR00344">
    <property type="entry name" value="BCTRLSENSOR"/>
</dbReference>
<evidence type="ECO:0000256" key="9">
    <source>
        <dbReference type="ARBA" id="ARBA00023136"/>
    </source>
</evidence>
<evidence type="ECO:0000256" key="6">
    <source>
        <dbReference type="ARBA" id="ARBA00022692"/>
    </source>
</evidence>
<evidence type="ECO:0000256" key="3">
    <source>
        <dbReference type="ARBA" id="ARBA00012438"/>
    </source>
</evidence>
<proteinExistence type="predicted"/>
<dbReference type="SUPFAM" id="SSF47384">
    <property type="entry name" value="Homodimeric domain of signal transducing histidine kinase"/>
    <property type="match status" value="1"/>
</dbReference>
<dbReference type="EMBL" id="FXYE01000005">
    <property type="protein sequence ID" value="SMX51269.1"/>
    <property type="molecule type" value="Genomic_DNA"/>
</dbReference>
<dbReference type="EC" id="2.7.13.3" evidence="3"/>
<dbReference type="PROSITE" id="PS50109">
    <property type="entry name" value="HIS_KIN"/>
    <property type="match status" value="1"/>
</dbReference>
<evidence type="ECO:0000313" key="12">
    <source>
        <dbReference type="EMBL" id="SMX51269.1"/>
    </source>
</evidence>
<evidence type="ECO:0000256" key="2">
    <source>
        <dbReference type="ARBA" id="ARBA00004370"/>
    </source>
</evidence>
<dbReference type="InterPro" id="IPR036097">
    <property type="entry name" value="HisK_dim/P_sf"/>
</dbReference>
<dbReference type="Pfam" id="PF02518">
    <property type="entry name" value="HATPase_c"/>
    <property type="match status" value="1"/>
</dbReference>
<dbReference type="Pfam" id="PF00512">
    <property type="entry name" value="HisKA"/>
    <property type="match status" value="1"/>
</dbReference>
<accession>A0A238L8F1</accession>
<dbReference type="Pfam" id="PF08521">
    <property type="entry name" value="2CSK_N"/>
    <property type="match status" value="1"/>
</dbReference>
<dbReference type="InterPro" id="IPR050428">
    <property type="entry name" value="TCS_sensor_his_kinase"/>
</dbReference>
<dbReference type="OrthoDB" id="913606at2"/>
<protein>
    <recommendedName>
        <fullName evidence="3">histidine kinase</fullName>
        <ecNumber evidence="3">2.7.13.3</ecNumber>
    </recommendedName>
</protein>
<keyword evidence="4" id="KW-0597">Phosphoprotein</keyword>
<dbReference type="Gene3D" id="3.30.565.10">
    <property type="entry name" value="Histidine kinase-like ATPase, C-terminal domain"/>
    <property type="match status" value="1"/>
</dbReference>
<dbReference type="PANTHER" id="PTHR45436:SF1">
    <property type="entry name" value="SENSOR PROTEIN QSEC"/>
    <property type="match status" value="1"/>
</dbReference>
<keyword evidence="7" id="KW-0418">Kinase</keyword>
<reference evidence="13" key="1">
    <citation type="submission" date="2017-05" db="EMBL/GenBank/DDBJ databases">
        <authorList>
            <person name="Rodrigo-Torres L."/>
            <person name="Arahal R. D."/>
            <person name="Lucena T."/>
        </authorList>
    </citation>
    <scope>NUCLEOTIDE SEQUENCE [LARGE SCALE GENOMIC DNA]</scope>
    <source>
        <strain evidence="13">CECT 8621</strain>
    </source>
</reference>
<evidence type="ECO:0000313" key="13">
    <source>
        <dbReference type="Proteomes" id="UP000202922"/>
    </source>
</evidence>
<dbReference type="Gene3D" id="1.10.287.130">
    <property type="match status" value="1"/>
</dbReference>
<evidence type="ECO:0000256" key="7">
    <source>
        <dbReference type="ARBA" id="ARBA00022777"/>
    </source>
</evidence>
<keyword evidence="13" id="KW-1185">Reference proteome</keyword>
<evidence type="ECO:0000256" key="10">
    <source>
        <dbReference type="SAM" id="Phobius"/>
    </source>
</evidence>
<feature type="domain" description="Histidine kinase" evidence="11">
    <location>
        <begin position="242"/>
        <end position="452"/>
    </location>
</feature>
<dbReference type="InterPro" id="IPR005467">
    <property type="entry name" value="His_kinase_dom"/>
</dbReference>
<comment type="catalytic activity">
    <reaction evidence="1">
        <text>ATP + protein L-histidine = ADP + protein N-phospho-L-histidine.</text>
        <dbReference type="EC" id="2.7.13.3"/>
    </reaction>
</comment>
<dbReference type="InterPro" id="IPR004358">
    <property type="entry name" value="Sig_transdc_His_kin-like_C"/>
</dbReference>
<feature type="transmembrane region" description="Helical" evidence="10">
    <location>
        <begin position="159"/>
        <end position="182"/>
    </location>
</feature>
<name>A0A238L8F1_9RHOB</name>
<dbReference type="InterPro" id="IPR036890">
    <property type="entry name" value="HATPase_C_sf"/>
</dbReference>
<keyword evidence="5 12" id="KW-0808">Transferase</keyword>
<dbReference type="SUPFAM" id="SSF55874">
    <property type="entry name" value="ATPase domain of HSP90 chaperone/DNA topoisomerase II/histidine kinase"/>
    <property type="match status" value="1"/>
</dbReference>
<dbReference type="Proteomes" id="UP000202922">
    <property type="component" value="Unassembled WGS sequence"/>
</dbReference>
<dbReference type="GO" id="GO:0000155">
    <property type="term" value="F:phosphorelay sensor kinase activity"/>
    <property type="evidence" value="ECO:0007669"/>
    <property type="project" value="InterPro"/>
</dbReference>
<evidence type="ECO:0000256" key="5">
    <source>
        <dbReference type="ARBA" id="ARBA00022679"/>
    </source>
</evidence>
<dbReference type="AlphaFoldDB" id="A0A238L8F1"/>
<dbReference type="CDD" id="cd00075">
    <property type="entry name" value="HATPase"/>
    <property type="match status" value="1"/>
</dbReference>
<dbReference type="GO" id="GO:0005886">
    <property type="term" value="C:plasma membrane"/>
    <property type="evidence" value="ECO:0007669"/>
    <property type="project" value="TreeGrafter"/>
</dbReference>
<evidence type="ECO:0000256" key="8">
    <source>
        <dbReference type="ARBA" id="ARBA00022989"/>
    </source>
</evidence>
<sequence>MGGSLRLRLFLIIVIPLLALAPVMGGWRMVAARQTAAELYDRTLLFTALAVSRDVAVLDGDALRLETQKLMSEAAGGPIRYHVYGPDGQLVTGYAVPPLPPKEPIPEDTGLAYYDGLYKGEPVRVLKLIDQASIAGLTGNFTITVWQDIRVRNAFALQIALRSFVMIIGMIAAVALLIWFGVRIGLKPLTDLEDAISRRSSEDLSPIQRAVPVETRGIVGRLNRLFGKVSITLEAQAAFISDAAHQLRNPIAGLLALGESIQSAPTLESARARADDLVNAATRAGILANKLLTLERVRADDSREKHQMLNFDALIADAIASLQDEAADAGVTLSFKPVRAQMALRGDPVTLREAVLNLIDNALVHGGPDLSHIDATLASSGDKLVLSIVDDGRGVPAQLVPKILARFGQAEPGPGSGLGLSIAEAVARAHDGDLQVIPADTGFTVIMTLPQT</sequence>
<keyword evidence="9 10" id="KW-0472">Membrane</keyword>
<keyword evidence="6 10" id="KW-0812">Transmembrane</keyword>
<comment type="subcellular location">
    <subcellularLocation>
        <location evidence="2">Membrane</location>
    </subcellularLocation>
</comment>
<dbReference type="RefSeq" id="WP_093968960.1">
    <property type="nucleotide sequence ID" value="NZ_FXYE01000005.1"/>
</dbReference>
<keyword evidence="8 10" id="KW-1133">Transmembrane helix</keyword>